<feature type="transmembrane region" description="Helical" evidence="1">
    <location>
        <begin position="79"/>
        <end position="99"/>
    </location>
</feature>
<dbReference type="EMBL" id="JASPKY010000628">
    <property type="protein sequence ID" value="KAK9687702.1"/>
    <property type="molecule type" value="Genomic_DNA"/>
</dbReference>
<keyword evidence="1" id="KW-0812">Transmembrane</keyword>
<evidence type="ECO:0000313" key="3">
    <source>
        <dbReference type="Proteomes" id="UP001458880"/>
    </source>
</evidence>
<evidence type="ECO:0008006" key="4">
    <source>
        <dbReference type="Google" id="ProtNLM"/>
    </source>
</evidence>
<organism evidence="2 3">
    <name type="scientific">Popillia japonica</name>
    <name type="common">Japanese beetle</name>
    <dbReference type="NCBI Taxonomy" id="7064"/>
    <lineage>
        <taxon>Eukaryota</taxon>
        <taxon>Metazoa</taxon>
        <taxon>Ecdysozoa</taxon>
        <taxon>Arthropoda</taxon>
        <taxon>Hexapoda</taxon>
        <taxon>Insecta</taxon>
        <taxon>Pterygota</taxon>
        <taxon>Neoptera</taxon>
        <taxon>Endopterygota</taxon>
        <taxon>Coleoptera</taxon>
        <taxon>Polyphaga</taxon>
        <taxon>Scarabaeiformia</taxon>
        <taxon>Scarabaeidae</taxon>
        <taxon>Rutelinae</taxon>
        <taxon>Popillia</taxon>
    </lineage>
</organism>
<protein>
    <recommendedName>
        <fullName evidence="4">Gustatory receptor</fullName>
    </recommendedName>
</protein>
<name>A0AAW1IEC3_POPJA</name>
<keyword evidence="1" id="KW-0472">Membrane</keyword>
<dbReference type="Proteomes" id="UP001458880">
    <property type="component" value="Unassembled WGS sequence"/>
</dbReference>
<dbReference type="AlphaFoldDB" id="A0AAW1IEC3"/>
<proteinExistence type="predicted"/>
<gene>
    <name evidence="2" type="ORF">QE152_g36061</name>
</gene>
<evidence type="ECO:0000256" key="1">
    <source>
        <dbReference type="SAM" id="Phobius"/>
    </source>
</evidence>
<accession>A0AAW1IEC3</accession>
<sequence length="301" mass="35305">MIRNTTFLEYIQPLLFLSKIFGMVFFTITKTGNLFLTILDRLPYVTTILAYLRWTYLTYANLPHITYLNQLQANTVLNLLYMFCGSYEIILRYIIYLVYRKRHIIFLLEVDKLDRILQIIRSSPYNLLKQILLFTTYASVRVIIMMLLFLNSTLQIPSLEPILFYNFLGISQNAEMFMVRIYFNELRALYSNINNKLIEFDGVENWNSLTRVCYSHFRLSQLILDCNELFNTSILGSVLTAVVNLANAYALVMLGVWSILDNQPIDSVFFGLATFSCFERLLVIWFLLKIRLDVVKEVSLN</sequence>
<feature type="transmembrane region" description="Helical" evidence="1">
    <location>
        <begin position="234"/>
        <end position="257"/>
    </location>
</feature>
<feature type="transmembrane region" description="Helical" evidence="1">
    <location>
        <begin position="131"/>
        <end position="150"/>
    </location>
</feature>
<feature type="transmembrane region" description="Helical" evidence="1">
    <location>
        <begin position="41"/>
        <end position="59"/>
    </location>
</feature>
<feature type="transmembrane region" description="Helical" evidence="1">
    <location>
        <begin position="269"/>
        <end position="288"/>
    </location>
</feature>
<evidence type="ECO:0000313" key="2">
    <source>
        <dbReference type="EMBL" id="KAK9687702.1"/>
    </source>
</evidence>
<keyword evidence="1" id="KW-1133">Transmembrane helix</keyword>
<keyword evidence="3" id="KW-1185">Reference proteome</keyword>
<feature type="transmembrane region" description="Helical" evidence="1">
    <location>
        <begin position="12"/>
        <end position="29"/>
    </location>
</feature>
<comment type="caution">
    <text evidence="2">The sequence shown here is derived from an EMBL/GenBank/DDBJ whole genome shotgun (WGS) entry which is preliminary data.</text>
</comment>
<reference evidence="2 3" key="1">
    <citation type="journal article" date="2024" name="BMC Genomics">
        <title>De novo assembly and annotation of Popillia japonica's genome with initial clues to its potential as an invasive pest.</title>
        <authorList>
            <person name="Cucini C."/>
            <person name="Boschi S."/>
            <person name="Funari R."/>
            <person name="Cardaioli E."/>
            <person name="Iannotti N."/>
            <person name="Marturano G."/>
            <person name="Paoli F."/>
            <person name="Bruttini M."/>
            <person name="Carapelli A."/>
            <person name="Frati F."/>
            <person name="Nardi F."/>
        </authorList>
    </citation>
    <scope>NUCLEOTIDE SEQUENCE [LARGE SCALE GENOMIC DNA]</scope>
    <source>
        <strain evidence="2">DMR45628</strain>
    </source>
</reference>